<name>A0A1W1H9X1_9BACT</name>
<proteinExistence type="predicted"/>
<accession>A0A1W1H9X1</accession>
<feature type="domain" description="SAF" evidence="5">
    <location>
        <begin position="242"/>
        <end position="304"/>
    </location>
</feature>
<gene>
    <name evidence="6" type="ORF">MTBBW1_1730027</name>
</gene>
<feature type="chain" id="PRO_5012619200" evidence="4">
    <location>
        <begin position="26"/>
        <end position="367"/>
    </location>
</feature>
<protein>
    <submittedName>
        <fullName evidence="6">Putative FlgA</fullName>
    </submittedName>
</protein>
<feature type="signal peptide" evidence="4">
    <location>
        <begin position="1"/>
        <end position="25"/>
    </location>
</feature>
<dbReference type="PANTHER" id="PTHR36307:SF1">
    <property type="entry name" value="FLAGELLA BASAL BODY P-RING FORMATION PROTEIN FLGA"/>
    <property type="match status" value="1"/>
</dbReference>
<evidence type="ECO:0000313" key="6">
    <source>
        <dbReference type="EMBL" id="SLM29229.1"/>
    </source>
</evidence>
<dbReference type="SMART" id="SM00858">
    <property type="entry name" value="SAF"/>
    <property type="match status" value="1"/>
</dbReference>
<evidence type="ECO:0000256" key="1">
    <source>
        <dbReference type="ARBA" id="ARBA00004418"/>
    </source>
</evidence>
<evidence type="ECO:0000256" key="4">
    <source>
        <dbReference type="SAM" id="SignalP"/>
    </source>
</evidence>
<dbReference type="Gene3D" id="2.30.30.760">
    <property type="match status" value="1"/>
</dbReference>
<dbReference type="Pfam" id="PF13144">
    <property type="entry name" value="ChapFlgA"/>
    <property type="match status" value="1"/>
</dbReference>
<dbReference type="InterPro" id="IPR013974">
    <property type="entry name" value="SAF"/>
</dbReference>
<dbReference type="RefSeq" id="WP_080806009.1">
    <property type="nucleotide sequence ID" value="NZ_LT828552.1"/>
</dbReference>
<dbReference type="GO" id="GO:0042597">
    <property type="term" value="C:periplasmic space"/>
    <property type="evidence" value="ECO:0007669"/>
    <property type="project" value="UniProtKB-SubCell"/>
</dbReference>
<dbReference type="GO" id="GO:0044780">
    <property type="term" value="P:bacterial-type flagellum assembly"/>
    <property type="evidence" value="ECO:0007669"/>
    <property type="project" value="InterPro"/>
</dbReference>
<comment type="subcellular location">
    <subcellularLocation>
        <location evidence="1">Periplasm</location>
    </subcellularLocation>
</comment>
<reference evidence="6 7" key="1">
    <citation type="submission" date="2017-03" db="EMBL/GenBank/DDBJ databases">
        <authorList>
            <person name="Afonso C.L."/>
            <person name="Miller P.J."/>
            <person name="Scott M.A."/>
            <person name="Spackman E."/>
            <person name="Goraichik I."/>
            <person name="Dimitrov K.M."/>
            <person name="Suarez D.L."/>
            <person name="Swayne D.E."/>
        </authorList>
    </citation>
    <scope>NUCLEOTIDE SEQUENCE [LARGE SCALE GENOMIC DNA]</scope>
    <source>
        <strain evidence="6">PRJEB14757</strain>
    </source>
</reference>
<evidence type="ECO:0000256" key="2">
    <source>
        <dbReference type="ARBA" id="ARBA00022729"/>
    </source>
</evidence>
<organism evidence="6 7">
    <name type="scientific">Desulfamplus magnetovallimortis</name>
    <dbReference type="NCBI Taxonomy" id="1246637"/>
    <lineage>
        <taxon>Bacteria</taxon>
        <taxon>Pseudomonadati</taxon>
        <taxon>Thermodesulfobacteriota</taxon>
        <taxon>Desulfobacteria</taxon>
        <taxon>Desulfobacterales</taxon>
        <taxon>Desulfobacteraceae</taxon>
        <taxon>Desulfamplus</taxon>
    </lineage>
</organism>
<evidence type="ECO:0000259" key="5">
    <source>
        <dbReference type="SMART" id="SM00858"/>
    </source>
</evidence>
<dbReference type="Gene3D" id="3.90.1210.10">
    <property type="entry name" value="Antifreeze-like/N-acetylneuraminic acid synthase C-terminal domain"/>
    <property type="match status" value="1"/>
</dbReference>
<dbReference type="InterPro" id="IPR017585">
    <property type="entry name" value="SAF_FlgA"/>
</dbReference>
<dbReference type="EMBL" id="FWEV01000083">
    <property type="protein sequence ID" value="SLM29229.1"/>
    <property type="molecule type" value="Genomic_DNA"/>
</dbReference>
<dbReference type="InterPro" id="IPR039246">
    <property type="entry name" value="Flagellar_FlgA"/>
</dbReference>
<evidence type="ECO:0000313" key="7">
    <source>
        <dbReference type="Proteomes" id="UP000191931"/>
    </source>
</evidence>
<keyword evidence="2 4" id="KW-0732">Signal</keyword>
<dbReference type="Proteomes" id="UP000191931">
    <property type="component" value="Unassembled WGS sequence"/>
</dbReference>
<dbReference type="CDD" id="cd11614">
    <property type="entry name" value="SAF_CpaB_FlgA_like"/>
    <property type="match status" value="1"/>
</dbReference>
<dbReference type="OrthoDB" id="5413434at2"/>
<evidence type="ECO:0000256" key="3">
    <source>
        <dbReference type="ARBA" id="ARBA00022764"/>
    </source>
</evidence>
<dbReference type="AlphaFoldDB" id="A0A1W1H9X1"/>
<sequence>MNSRQFFTVLFAAAISLLIISFSFAAQSATSQRHEHLKKVESVDSSTAEDKSPAIDAAYSNYDASVDFKDGLNVNIEVRESSFVNSRKFTLGEIADISVPGLIREQLASIQAGFAPVPGRIKNISGSRIESKIRSSKLFSDEMTIVVPERVYVKRASQELSKEDLNAIFEEYVETSMDGMDYEIRDFSVRGLDIYPRGEIELSPPLNKGKDLKGRVTLYVDVTVDGKDYGRLSLSGRIDIFDDVVCATRSFRRETLLTSSDINVERMNVSNIRGEYLSNPDDVVGKVLVRNAYRNRAITMDMVEESPLVNRGDMVKVVASRGNLRIVTMGIAREDGKKSDTIQVENMTSGKMINVVVTSKDEVNVFY</sequence>
<dbReference type="STRING" id="1246637.MTBBW1_1730027"/>
<keyword evidence="3" id="KW-0574">Periplasm</keyword>
<dbReference type="NCBIfam" id="TIGR03170">
    <property type="entry name" value="flgA_cterm"/>
    <property type="match status" value="1"/>
</dbReference>
<keyword evidence="7" id="KW-1185">Reference proteome</keyword>
<dbReference type="PANTHER" id="PTHR36307">
    <property type="entry name" value="FLAGELLA BASAL BODY P-RING FORMATION PROTEIN FLGA"/>
    <property type="match status" value="1"/>
</dbReference>